<dbReference type="PANTHER" id="PTHR21624">
    <property type="entry name" value="STEROL DESATURASE-RELATED PROTEIN"/>
    <property type="match status" value="1"/>
</dbReference>
<dbReference type="Proteomes" id="UP000229970">
    <property type="component" value="Unassembled WGS sequence"/>
</dbReference>
<dbReference type="PANTHER" id="PTHR21624:SF1">
    <property type="entry name" value="ALKYLGLYCEROL MONOOXYGENASE"/>
    <property type="match status" value="1"/>
</dbReference>
<dbReference type="Pfam" id="PF04116">
    <property type="entry name" value="FA_hydroxylase"/>
    <property type="match status" value="1"/>
</dbReference>
<evidence type="ECO:0000259" key="8">
    <source>
        <dbReference type="Pfam" id="PF04116"/>
    </source>
</evidence>
<comment type="caution">
    <text evidence="9">The sequence shown here is derived from an EMBL/GenBank/DDBJ whole genome shotgun (WGS) entry which is preliminary data.</text>
</comment>
<feature type="transmembrane region" description="Helical" evidence="7">
    <location>
        <begin position="6"/>
        <end position="25"/>
    </location>
</feature>
<feature type="transmembrane region" description="Helical" evidence="7">
    <location>
        <begin position="70"/>
        <end position="91"/>
    </location>
</feature>
<dbReference type="GO" id="GO:0012505">
    <property type="term" value="C:endomembrane system"/>
    <property type="evidence" value="ECO:0007669"/>
    <property type="project" value="UniProtKB-SubCell"/>
</dbReference>
<reference evidence="9 10" key="1">
    <citation type="journal article" date="2017" name="MBio">
        <title>Type VI secretion-mediated competition in the bee gut microbiome.</title>
        <authorList>
            <person name="Steele M.I."/>
            <person name="Kwong W.K."/>
            <person name="Powell J.E."/>
            <person name="Whiteley M."/>
            <person name="Moran N.A."/>
        </authorList>
    </citation>
    <scope>NUCLEOTIDE SEQUENCE [LARGE SCALE GENOMIC DNA]</scope>
    <source>
        <strain evidence="9 10">Ruf1-X</strain>
    </source>
</reference>
<keyword evidence="6 7" id="KW-0472">Membrane</keyword>
<keyword evidence="3 7" id="KW-1133">Transmembrane helix</keyword>
<dbReference type="AlphaFoldDB" id="A0A2N9XHT3"/>
<evidence type="ECO:0000256" key="5">
    <source>
        <dbReference type="ARBA" id="ARBA00023098"/>
    </source>
</evidence>
<dbReference type="InterPro" id="IPR006694">
    <property type="entry name" value="Fatty_acid_hydroxylase"/>
</dbReference>
<evidence type="ECO:0000256" key="1">
    <source>
        <dbReference type="ARBA" id="ARBA00004127"/>
    </source>
</evidence>
<dbReference type="GO" id="GO:0005506">
    <property type="term" value="F:iron ion binding"/>
    <property type="evidence" value="ECO:0007669"/>
    <property type="project" value="InterPro"/>
</dbReference>
<accession>A0A2N9XHT3</accession>
<evidence type="ECO:0000256" key="6">
    <source>
        <dbReference type="ARBA" id="ARBA00023136"/>
    </source>
</evidence>
<dbReference type="RefSeq" id="WP_100101764.1">
    <property type="nucleotide sequence ID" value="NZ_MEIP01000014.1"/>
</dbReference>
<feature type="transmembrane region" description="Helical" evidence="7">
    <location>
        <begin position="46"/>
        <end position="64"/>
    </location>
</feature>
<evidence type="ECO:0000313" key="9">
    <source>
        <dbReference type="EMBL" id="PIT47888.1"/>
    </source>
</evidence>
<dbReference type="GO" id="GO:0006643">
    <property type="term" value="P:membrane lipid metabolic process"/>
    <property type="evidence" value="ECO:0007669"/>
    <property type="project" value="TreeGrafter"/>
</dbReference>
<evidence type="ECO:0000256" key="3">
    <source>
        <dbReference type="ARBA" id="ARBA00022989"/>
    </source>
</evidence>
<name>A0A2N9XHT3_9NEIS</name>
<feature type="transmembrane region" description="Helical" evidence="7">
    <location>
        <begin position="341"/>
        <end position="361"/>
    </location>
</feature>
<feature type="transmembrane region" description="Helical" evidence="7">
    <location>
        <begin position="261"/>
        <end position="279"/>
    </location>
</feature>
<proteinExistence type="predicted"/>
<evidence type="ECO:0000256" key="2">
    <source>
        <dbReference type="ARBA" id="ARBA00022692"/>
    </source>
</evidence>
<gene>
    <name evidence="9" type="ORF">BHC46_06325</name>
</gene>
<protein>
    <submittedName>
        <fullName evidence="9">Fatty acid hydroxylase</fullName>
    </submittedName>
</protein>
<dbReference type="InterPro" id="IPR051689">
    <property type="entry name" value="Sterol_desaturase/TMEM195"/>
</dbReference>
<keyword evidence="5" id="KW-0443">Lipid metabolism</keyword>
<dbReference type="GO" id="GO:0050479">
    <property type="term" value="F:glyceryl-ether monooxygenase activity"/>
    <property type="evidence" value="ECO:0007669"/>
    <property type="project" value="TreeGrafter"/>
</dbReference>
<feature type="transmembrane region" description="Helical" evidence="7">
    <location>
        <begin position="317"/>
        <end position="335"/>
    </location>
</feature>
<feature type="transmembrane region" description="Helical" evidence="7">
    <location>
        <begin position="132"/>
        <end position="158"/>
    </location>
</feature>
<evidence type="ECO:0000256" key="7">
    <source>
        <dbReference type="SAM" id="Phobius"/>
    </source>
</evidence>
<comment type="subcellular location">
    <subcellularLocation>
        <location evidence="1">Endomembrane system</location>
        <topology evidence="1">Multi-pass membrane protein</topology>
    </subcellularLocation>
</comment>
<dbReference type="GO" id="GO:0016020">
    <property type="term" value="C:membrane"/>
    <property type="evidence" value="ECO:0007669"/>
    <property type="project" value="GOC"/>
</dbReference>
<keyword evidence="2 7" id="KW-0812">Transmembrane</keyword>
<dbReference type="GO" id="GO:0008610">
    <property type="term" value="P:lipid biosynthetic process"/>
    <property type="evidence" value="ECO:0007669"/>
    <property type="project" value="InterPro"/>
</dbReference>
<feature type="transmembrane region" description="Helical" evidence="7">
    <location>
        <begin position="291"/>
        <end position="310"/>
    </location>
</feature>
<evidence type="ECO:0000256" key="4">
    <source>
        <dbReference type="ARBA" id="ARBA00023002"/>
    </source>
</evidence>
<feature type="domain" description="Fatty acid hydroxylase" evidence="8">
    <location>
        <begin position="78"/>
        <end position="211"/>
    </location>
</feature>
<organism evidence="9 10">
    <name type="scientific">Snodgrassella alvi</name>
    <dbReference type="NCBI Taxonomy" id="1196083"/>
    <lineage>
        <taxon>Bacteria</taxon>
        <taxon>Pseudomonadati</taxon>
        <taxon>Pseudomonadota</taxon>
        <taxon>Betaproteobacteria</taxon>
        <taxon>Neisseriales</taxon>
        <taxon>Neisseriaceae</taxon>
        <taxon>Snodgrassella</taxon>
    </lineage>
</organism>
<evidence type="ECO:0000313" key="10">
    <source>
        <dbReference type="Proteomes" id="UP000229970"/>
    </source>
</evidence>
<dbReference type="EMBL" id="MEIP01000014">
    <property type="protein sequence ID" value="PIT47888.1"/>
    <property type="molecule type" value="Genomic_DNA"/>
</dbReference>
<keyword evidence="4" id="KW-0560">Oxidoreductase</keyword>
<sequence>MLELVLPFVVMIILIITEAMILQYVKKVSINWPDIIFNLNSGHLMLWLFRGLELVCYHFIYTHFSFNLFVHVPIILTWLFTLLAWDFGFYWEHRLHHKIPLLWAIHMVHHQGEHFNLSLAIRNSWYSSLTSIPFFALLAIAGVPTPIFIAVSIFHYSIQFFNHNAITPKLGILEQILVTPTHHKVHHLKDQYYANSNFSGSFIVWDKLFGTFETTPTDRTIAYGSHGIMSQNPFWASMLPFMKMFNILYTPSLGHYRLPNALLVSGGLFLFGLVLSYVYDYGYGYHNVNAIQYLLFSSLVLGSIALGGMAEGKRWGMISWFGLCWLIPLFFIILLQWSAVYWQLFMGLMLIHGTITFAMWLRGQFYVN</sequence>